<feature type="chain" id="PRO_5047110941" evidence="1">
    <location>
        <begin position="20"/>
        <end position="336"/>
    </location>
</feature>
<dbReference type="Pfam" id="PF11059">
    <property type="entry name" value="DUF2860"/>
    <property type="match status" value="1"/>
</dbReference>
<dbReference type="InterPro" id="IPR016896">
    <property type="entry name" value="DUF2860"/>
</dbReference>
<evidence type="ECO:0000313" key="3">
    <source>
        <dbReference type="Proteomes" id="UP000738517"/>
    </source>
</evidence>
<accession>A0ABW9YQP2</accession>
<gene>
    <name evidence="2" type="ORF">EIZ48_26065</name>
</gene>
<organism evidence="2 3">
    <name type="scientific">Photobacterium alginatilyticum</name>
    <dbReference type="NCBI Taxonomy" id="1775171"/>
    <lineage>
        <taxon>Bacteria</taxon>
        <taxon>Pseudomonadati</taxon>
        <taxon>Pseudomonadota</taxon>
        <taxon>Gammaproteobacteria</taxon>
        <taxon>Vibrionales</taxon>
        <taxon>Vibrionaceae</taxon>
        <taxon>Photobacterium</taxon>
    </lineage>
</organism>
<sequence>MRYVSLLALGIMVSPSAFAIEPIPKESGVSGFVNIGAGVTSVESNSLAKFGSANIGNATLDSLDQTADTRTVGIPVVGLELAYTFADTRTQIFFGNQLEDYIRFDFSARAGIRQEIGKAGIIGASFLQTPLPTEVWEDPFLTGSDRSKTDRTSDGYRLIWDNIYGTGLELRYSAREVDIDRERSGESLGLSDAELALLNRNGDSSRFTAQYTVSYDRMKHIVTPAVAYFEQDSDGNAMAYDGMSFSVNYIYRMDNRWRFVTNASFGFIEFNEENPVFDTKADGDRFGVSFTAFYAQPFGWKGWLANAGVVWFDEDSDVNFYDSSVSLLNAGLLYRF</sequence>
<evidence type="ECO:0000313" key="2">
    <source>
        <dbReference type="EMBL" id="NBI55978.1"/>
    </source>
</evidence>
<comment type="caution">
    <text evidence="2">The sequence shown here is derived from an EMBL/GenBank/DDBJ whole genome shotgun (WGS) entry which is preliminary data.</text>
</comment>
<feature type="signal peptide" evidence="1">
    <location>
        <begin position="1"/>
        <end position="19"/>
    </location>
</feature>
<keyword evidence="1" id="KW-0732">Signal</keyword>
<keyword evidence="3" id="KW-1185">Reference proteome</keyword>
<reference evidence="2 3" key="1">
    <citation type="journal article" date="2017" name="Int. J. Syst. Evol. Microbiol.">
        <title>Photobacterium alginatilyticum sp. nov., a marine bacterium isolated from bottom seawater.</title>
        <authorList>
            <person name="Wang X."/>
            <person name="Wang Y."/>
            <person name="Yang X."/>
            <person name="Sun H."/>
            <person name="Li B."/>
            <person name="Zhang X.H."/>
        </authorList>
    </citation>
    <scope>NUCLEOTIDE SEQUENCE [LARGE SCALE GENOMIC DNA]</scope>
    <source>
        <strain evidence="2 3">P03D4</strain>
    </source>
</reference>
<evidence type="ECO:0000256" key="1">
    <source>
        <dbReference type="SAM" id="SignalP"/>
    </source>
</evidence>
<dbReference type="RefSeq" id="WP_160658118.1">
    <property type="nucleotide sequence ID" value="NZ_RSEJ01000042.1"/>
</dbReference>
<dbReference type="EMBL" id="RSEJ01000042">
    <property type="protein sequence ID" value="NBI55978.1"/>
    <property type="molecule type" value="Genomic_DNA"/>
</dbReference>
<dbReference type="Proteomes" id="UP000738517">
    <property type="component" value="Unassembled WGS sequence"/>
</dbReference>
<proteinExistence type="predicted"/>
<dbReference type="PIRSF" id="PIRSF028696">
    <property type="entry name" value="UCP028696"/>
    <property type="match status" value="1"/>
</dbReference>
<name>A0ABW9YQP2_9GAMM</name>
<protein>
    <submittedName>
        <fullName evidence="2">DUF2860 domain-containing protein</fullName>
    </submittedName>
</protein>